<evidence type="ECO:0000313" key="1">
    <source>
        <dbReference type="EMBL" id="CDW74800.1"/>
    </source>
</evidence>
<dbReference type="Proteomes" id="UP000039865">
    <property type="component" value="Unassembled WGS sequence"/>
</dbReference>
<name>A0A077ZY44_STYLE</name>
<accession>A0A077ZY44</accession>
<sequence length="546" mass="60559">MLKRNLLVNSTDICFSSIPVYQSPQILGGMQGMTQFNCLDYDANNKQYLVAGTSQSSDIVNQTPSGIVVQIDQNTGVATWNRQIKYNVGVTSQIQPTSISYCTYQETSPSGGGYIIIISESPNYSISVLLKSNGNLIQSWYEYDTTQGVKSQRSAIGAKLSSSGNKLSITKIKVADGTSQFTLTISNSDGPATQTISRINYFQEALTGQDERTVKLRSSAQDIVLIYIQEILGIATLQKSWYFTTTAKSNCLDVAIDAASVYTIFNIQNSLVYGGSFLTSLSSSISLLPLRLSTLKTQTLFTQSAKLVAQRYIMVGSTTQINNQVYDKKQAFIYEYPNSNINLEYVVSSVNAPVQVQTIFVQSILTGTLKIVNGQLLTLQPSNEAIQLKTLQGISLEQLQNINVSQLPSTMLAKQNQGIITNPPVQSIYTYRVNETKLKIQLQDFTYSKTCIDAYWEYKASLQEDSNLPSFIKFTQNNYDQGSQFEIYTQDNQTANTYQIKLKATITKSFSSTIFFSIIINPLIPNNYTNTNSSNNNTNNNSTLQQ</sequence>
<protein>
    <submittedName>
        <fullName evidence="1">Uncharacterized protein</fullName>
    </submittedName>
</protein>
<keyword evidence="2" id="KW-1185">Reference proteome</keyword>
<reference evidence="1 2" key="1">
    <citation type="submission" date="2014-06" db="EMBL/GenBank/DDBJ databases">
        <authorList>
            <person name="Swart Estienne"/>
        </authorList>
    </citation>
    <scope>NUCLEOTIDE SEQUENCE [LARGE SCALE GENOMIC DNA]</scope>
    <source>
        <strain evidence="1 2">130c</strain>
    </source>
</reference>
<gene>
    <name evidence="1" type="primary">Contig2693.g2899</name>
    <name evidence="1" type="ORF">STYLEM_3783</name>
</gene>
<dbReference type="EMBL" id="CCKQ01003673">
    <property type="protein sequence ID" value="CDW74800.1"/>
    <property type="molecule type" value="Genomic_DNA"/>
</dbReference>
<evidence type="ECO:0000313" key="2">
    <source>
        <dbReference type="Proteomes" id="UP000039865"/>
    </source>
</evidence>
<organism evidence="1 2">
    <name type="scientific">Stylonychia lemnae</name>
    <name type="common">Ciliate</name>
    <dbReference type="NCBI Taxonomy" id="5949"/>
    <lineage>
        <taxon>Eukaryota</taxon>
        <taxon>Sar</taxon>
        <taxon>Alveolata</taxon>
        <taxon>Ciliophora</taxon>
        <taxon>Intramacronucleata</taxon>
        <taxon>Spirotrichea</taxon>
        <taxon>Stichotrichia</taxon>
        <taxon>Sporadotrichida</taxon>
        <taxon>Oxytrichidae</taxon>
        <taxon>Stylonychinae</taxon>
        <taxon>Stylonychia</taxon>
    </lineage>
</organism>
<dbReference type="AlphaFoldDB" id="A0A077ZY44"/>
<proteinExistence type="predicted"/>
<dbReference type="InParanoid" id="A0A077ZY44"/>